<dbReference type="Proteomes" id="UP000599312">
    <property type="component" value="Unassembled WGS sequence"/>
</dbReference>
<proteinExistence type="predicted"/>
<reference evidence="1" key="1">
    <citation type="submission" date="2020-11" db="EMBL/GenBank/DDBJ databases">
        <authorList>
            <person name="Kim M.K."/>
        </authorList>
    </citation>
    <scope>NUCLEOTIDE SEQUENCE</scope>
    <source>
        <strain evidence="1">BT350</strain>
    </source>
</reference>
<dbReference type="PANTHER" id="PTHR34822:SF1">
    <property type="entry name" value="GRPB FAMILY PROTEIN"/>
    <property type="match status" value="1"/>
</dbReference>
<comment type="caution">
    <text evidence="1">The sequence shown here is derived from an EMBL/GenBank/DDBJ whole genome shotgun (WGS) entry which is preliminary data.</text>
</comment>
<gene>
    <name evidence="1" type="ORF">I2H38_07085</name>
</gene>
<dbReference type="AlphaFoldDB" id="A0A931BNE8"/>
<dbReference type="Pfam" id="PF04229">
    <property type="entry name" value="GrpB"/>
    <property type="match status" value="1"/>
</dbReference>
<sequence>MPPPFKVELFPHDPRWSERAGAEGDALAAILGSTLLTVHHVGSTAIPGISAKPILDLLPVVTNLSELDRRKSAIEALGYEWWGEYGLPGRRYCTKVDLDTGRRLVQLHCYVDGSSEIERHLAFRDYLRERPEIARAYDEEKARCQSLHPDDSHAYSDCKDAWIKKIEAEAMARYRS</sequence>
<evidence type="ECO:0000313" key="2">
    <source>
        <dbReference type="Proteomes" id="UP000599312"/>
    </source>
</evidence>
<dbReference type="EMBL" id="JADQDO010000002">
    <property type="protein sequence ID" value="MBF9233143.1"/>
    <property type="molecule type" value="Genomic_DNA"/>
</dbReference>
<dbReference type="InterPro" id="IPR007344">
    <property type="entry name" value="GrpB/CoaE"/>
</dbReference>
<keyword evidence="2" id="KW-1185">Reference proteome</keyword>
<dbReference type="SUPFAM" id="SSF81301">
    <property type="entry name" value="Nucleotidyltransferase"/>
    <property type="match status" value="1"/>
</dbReference>
<accession>A0A931BNE8</accession>
<evidence type="ECO:0000313" key="1">
    <source>
        <dbReference type="EMBL" id="MBF9233143.1"/>
    </source>
</evidence>
<name>A0A931BNE8_9HYPH</name>
<dbReference type="PANTHER" id="PTHR34822">
    <property type="entry name" value="GRPB DOMAIN PROTEIN (AFU_ORTHOLOGUE AFUA_1G01530)"/>
    <property type="match status" value="1"/>
</dbReference>
<organism evidence="1 2">
    <name type="scientific">Microvirga alba</name>
    <dbReference type="NCBI Taxonomy" id="2791025"/>
    <lineage>
        <taxon>Bacteria</taxon>
        <taxon>Pseudomonadati</taxon>
        <taxon>Pseudomonadota</taxon>
        <taxon>Alphaproteobacteria</taxon>
        <taxon>Hyphomicrobiales</taxon>
        <taxon>Methylobacteriaceae</taxon>
        <taxon>Microvirga</taxon>
    </lineage>
</organism>
<protein>
    <submittedName>
        <fullName evidence="1">GrpB family protein</fullName>
    </submittedName>
</protein>
<dbReference type="InterPro" id="IPR043519">
    <property type="entry name" value="NT_sf"/>
</dbReference>
<dbReference type="Gene3D" id="3.30.460.10">
    <property type="entry name" value="Beta Polymerase, domain 2"/>
    <property type="match status" value="1"/>
</dbReference>